<protein>
    <submittedName>
        <fullName evidence="1">Transducin beta-like protein TBL1</fullName>
    </submittedName>
</protein>
<dbReference type="SUPFAM" id="SSF50978">
    <property type="entry name" value="WD40 repeat-like"/>
    <property type="match status" value="1"/>
</dbReference>
<accession>A0A086KK40</accession>
<dbReference type="AlphaFoldDB" id="A0A086KK40"/>
<comment type="caution">
    <text evidence="1">The sequence shown here is derived from an EMBL/GenBank/DDBJ whole genome shotgun (WGS) entry which is preliminary data.</text>
</comment>
<gene>
    <name evidence="1" type="ORF">TGDOM2_309140B</name>
</gene>
<dbReference type="Proteomes" id="UP000028837">
    <property type="component" value="Unassembled WGS sequence"/>
</dbReference>
<dbReference type="InterPro" id="IPR036322">
    <property type="entry name" value="WD40_repeat_dom_sf"/>
</dbReference>
<proteinExistence type="predicted"/>
<organism evidence="1 2">
    <name type="scientific">Toxoplasma gondii GAB2-2007-GAL-DOM2</name>
    <dbReference type="NCBI Taxonomy" id="1130820"/>
    <lineage>
        <taxon>Eukaryota</taxon>
        <taxon>Sar</taxon>
        <taxon>Alveolata</taxon>
        <taxon>Apicomplexa</taxon>
        <taxon>Conoidasida</taxon>
        <taxon>Coccidia</taxon>
        <taxon>Eucoccidiorida</taxon>
        <taxon>Eimeriorina</taxon>
        <taxon>Sarcocystidae</taxon>
        <taxon>Toxoplasma</taxon>
    </lineage>
</organism>
<sequence>MRALRRAGPGKYLLCSWEAQARCPLVYFGWKTFPVRFCFRYPPTSLRISGDGSRLAVGTYDSVVHIYALPSLTEVASLIDPHMVIPHITWRSTHDSIAYNVFNMGRTIVAKAEEKPGAAKLEDSV</sequence>
<evidence type="ECO:0000313" key="1">
    <source>
        <dbReference type="EMBL" id="KFG44758.1"/>
    </source>
</evidence>
<dbReference type="EMBL" id="AHZU02000412">
    <property type="protein sequence ID" value="KFG44758.1"/>
    <property type="molecule type" value="Genomic_DNA"/>
</dbReference>
<dbReference type="InterPro" id="IPR015943">
    <property type="entry name" value="WD40/YVTN_repeat-like_dom_sf"/>
</dbReference>
<dbReference type="VEuPathDB" id="ToxoDB:TGDOM2_309140B"/>
<reference evidence="1 2" key="1">
    <citation type="submission" date="2014-02" db="EMBL/GenBank/DDBJ databases">
        <authorList>
            <person name="Sibley D."/>
            <person name="Venepally P."/>
            <person name="Karamycheva S."/>
            <person name="Hadjithomas M."/>
            <person name="Khan A."/>
            <person name="Brunk B."/>
            <person name="Roos D."/>
            <person name="Caler E."/>
            <person name="Lorenzi H."/>
        </authorList>
    </citation>
    <scope>NUCLEOTIDE SEQUENCE [LARGE SCALE GENOMIC DNA]</scope>
    <source>
        <strain evidence="1 2">GAB2-2007-GAL-DOM2</strain>
    </source>
</reference>
<name>A0A086KK40_TOXGO</name>
<evidence type="ECO:0000313" key="2">
    <source>
        <dbReference type="Proteomes" id="UP000028837"/>
    </source>
</evidence>
<dbReference type="Gene3D" id="2.130.10.10">
    <property type="entry name" value="YVTN repeat-like/Quinoprotein amine dehydrogenase"/>
    <property type="match status" value="1"/>
</dbReference>